<sequence>MDTLNKVKLNFITAIDTSKPENCENFVYWPASQPPPNPEFKFEKFQNRTKLLAKDTILFESFNDNTNDDFNYFAATIDPNNSGRLVCKPAKLYRMLPNYVNLLDAENADESIRLTKREQMDELKGKFGSKKTQRDLASKRKYEIHFGEGDAENLPTLNNNIFSENNDEKTDQNQINNDSTQSAKSTIMPERNETAKDVSEVYKLNDIILESEEQAIIEYERELLEKIKNDYLKELCAKNNDQKYRVMAIYADVLLQLLSLSAFQMRKADPLPLIVGDIKKYVFDRYTSTKNVSSRQQQYVLTDQNKDRILIHVFILIIILNKYRPIDLDKIQKYCSVKMSHLRRIFELIGCHIENSRSLTGLTQKVACFRLPLNVYKEPAKLKRFKKA</sequence>
<reference evidence="7" key="1">
    <citation type="submission" date="2025-08" db="UniProtKB">
        <authorList>
            <consortium name="RefSeq"/>
        </authorList>
    </citation>
    <scope>IDENTIFICATION</scope>
    <source>
        <strain evidence="7">Airmid</strain>
    </source>
</reference>
<dbReference type="GO" id="GO:0005730">
    <property type="term" value="C:nucleolus"/>
    <property type="evidence" value="ECO:0007669"/>
    <property type="project" value="UniProtKB-SubCell"/>
</dbReference>
<name>A0A6P6XS05_DERPT</name>
<organism evidence="6 7">
    <name type="scientific">Dermatophagoides pteronyssinus</name>
    <name type="common">European house dust mite</name>
    <dbReference type="NCBI Taxonomy" id="6956"/>
    <lineage>
        <taxon>Eukaryota</taxon>
        <taxon>Metazoa</taxon>
        <taxon>Ecdysozoa</taxon>
        <taxon>Arthropoda</taxon>
        <taxon>Chelicerata</taxon>
        <taxon>Arachnida</taxon>
        <taxon>Acari</taxon>
        <taxon>Acariformes</taxon>
        <taxon>Sarcoptiformes</taxon>
        <taxon>Astigmata</taxon>
        <taxon>Psoroptidia</taxon>
        <taxon>Analgoidea</taxon>
        <taxon>Pyroglyphidae</taxon>
        <taxon>Dermatophagoidinae</taxon>
        <taxon>Dermatophagoides</taxon>
    </lineage>
</organism>
<dbReference type="KEGG" id="dpte:113790746"/>
<comment type="subcellular location">
    <subcellularLocation>
        <location evidence="1">Nucleus</location>
        <location evidence="1">Nucleolus</location>
    </subcellularLocation>
</comment>
<comment type="similarity">
    <text evidence="2">Belongs to the eukaryotic RPA49/POLR1E RNA polymerase subunit family.</text>
</comment>
<accession>A0A6P6XS05</accession>
<dbReference type="GO" id="GO:0006351">
    <property type="term" value="P:DNA-templated transcription"/>
    <property type="evidence" value="ECO:0007669"/>
    <property type="project" value="InterPro"/>
</dbReference>
<dbReference type="Proteomes" id="UP000515146">
    <property type="component" value="Unplaced"/>
</dbReference>
<dbReference type="PANTHER" id="PTHR14440">
    <property type="entry name" value="DNA-DIRECTED RNA POLYMERASE I SUBUNIT RPA49"/>
    <property type="match status" value="1"/>
</dbReference>
<dbReference type="GO" id="GO:0000428">
    <property type="term" value="C:DNA-directed RNA polymerase complex"/>
    <property type="evidence" value="ECO:0007669"/>
    <property type="project" value="UniProtKB-KW"/>
</dbReference>
<dbReference type="OrthoDB" id="277398at2759"/>
<dbReference type="GO" id="GO:0003677">
    <property type="term" value="F:DNA binding"/>
    <property type="evidence" value="ECO:0007669"/>
    <property type="project" value="InterPro"/>
</dbReference>
<keyword evidence="5" id="KW-0539">Nucleus</keyword>
<dbReference type="RefSeq" id="XP_027196247.1">
    <property type="nucleotide sequence ID" value="XM_027340446.1"/>
</dbReference>
<dbReference type="Pfam" id="PF06870">
    <property type="entry name" value="RNA_pol_I_A49"/>
    <property type="match status" value="1"/>
</dbReference>
<evidence type="ECO:0000256" key="1">
    <source>
        <dbReference type="ARBA" id="ARBA00004604"/>
    </source>
</evidence>
<evidence type="ECO:0000256" key="4">
    <source>
        <dbReference type="ARBA" id="ARBA00023163"/>
    </source>
</evidence>
<keyword evidence="6" id="KW-1185">Reference proteome</keyword>
<dbReference type="InterPro" id="IPR009668">
    <property type="entry name" value="RNA_pol-assoc_fac_A49-like"/>
</dbReference>
<evidence type="ECO:0000256" key="2">
    <source>
        <dbReference type="ARBA" id="ARBA00009430"/>
    </source>
</evidence>
<dbReference type="OMA" id="GNIVGCH"/>
<keyword evidence="3" id="KW-0240">DNA-directed RNA polymerase</keyword>
<evidence type="ECO:0000256" key="3">
    <source>
        <dbReference type="ARBA" id="ARBA00022478"/>
    </source>
</evidence>
<evidence type="ECO:0000313" key="6">
    <source>
        <dbReference type="Proteomes" id="UP000515146"/>
    </source>
</evidence>
<dbReference type="InParanoid" id="A0A6P6XS05"/>
<evidence type="ECO:0000256" key="5">
    <source>
        <dbReference type="ARBA" id="ARBA00023242"/>
    </source>
</evidence>
<evidence type="ECO:0000313" key="7">
    <source>
        <dbReference type="RefSeq" id="XP_027196247.1"/>
    </source>
</evidence>
<keyword evidence="4" id="KW-0804">Transcription</keyword>
<protein>
    <submittedName>
        <fullName evidence="7">Uncharacterized protein LOC113790746</fullName>
    </submittedName>
</protein>
<proteinExistence type="inferred from homology"/>
<dbReference type="AlphaFoldDB" id="A0A6P6XS05"/>
<gene>
    <name evidence="7" type="primary">LOC113790746</name>
</gene>